<proteinExistence type="predicted"/>
<protein>
    <submittedName>
        <fullName evidence="2">Uncharacterized protein</fullName>
    </submittedName>
</protein>
<evidence type="ECO:0000313" key="2">
    <source>
        <dbReference type="EMBL" id="KAJ5538922.1"/>
    </source>
</evidence>
<dbReference type="EMBL" id="JAQIZZ010000006">
    <property type="protein sequence ID" value="KAJ5538922.1"/>
    <property type="molecule type" value="Genomic_DNA"/>
</dbReference>
<dbReference type="AlphaFoldDB" id="A0AAD6CUC3"/>
<feature type="compositionally biased region" description="Basic and acidic residues" evidence="1">
    <location>
        <begin position="97"/>
        <end position="115"/>
    </location>
</feature>
<accession>A0AAD6CUC3</accession>
<organism evidence="2 3">
    <name type="scientific">Penicillium frequentans</name>
    <dbReference type="NCBI Taxonomy" id="3151616"/>
    <lineage>
        <taxon>Eukaryota</taxon>
        <taxon>Fungi</taxon>
        <taxon>Dikarya</taxon>
        <taxon>Ascomycota</taxon>
        <taxon>Pezizomycotina</taxon>
        <taxon>Eurotiomycetes</taxon>
        <taxon>Eurotiomycetidae</taxon>
        <taxon>Eurotiales</taxon>
        <taxon>Aspergillaceae</taxon>
        <taxon>Penicillium</taxon>
    </lineage>
</organism>
<evidence type="ECO:0000313" key="3">
    <source>
        <dbReference type="Proteomes" id="UP001220324"/>
    </source>
</evidence>
<reference evidence="2 3" key="1">
    <citation type="journal article" date="2023" name="IMA Fungus">
        <title>Comparative genomic study of the Penicillium genus elucidates a diverse pangenome and 15 lateral gene transfer events.</title>
        <authorList>
            <person name="Petersen C."/>
            <person name="Sorensen T."/>
            <person name="Nielsen M.R."/>
            <person name="Sondergaard T.E."/>
            <person name="Sorensen J.L."/>
            <person name="Fitzpatrick D.A."/>
            <person name="Frisvad J.C."/>
            <person name="Nielsen K.L."/>
        </authorList>
    </citation>
    <scope>NUCLEOTIDE SEQUENCE [LARGE SCALE GENOMIC DNA]</scope>
    <source>
        <strain evidence="2 3">IBT 35679</strain>
    </source>
</reference>
<dbReference type="Proteomes" id="UP001220324">
    <property type="component" value="Unassembled WGS sequence"/>
</dbReference>
<gene>
    <name evidence="2" type="ORF">N7494_008401</name>
</gene>
<sequence>MDQSNVTMSILQSQLNAESRRFPGQRVGNRNIARNSNRDRHPPATAKPKARANAREAPVAPAPPTTTPAPKVRSAEQLQHRRDKRRRNEKARRLRKRDADELEKKRVEEEEGMRVEEEEEVPVDASGPLVDPLPSREERVVAMESETAQLRGVEELAVAAGAMRLIDEEKEAGPVEGQLLICSAPATEQQ</sequence>
<feature type="region of interest" description="Disordered" evidence="1">
    <location>
        <begin position="1"/>
        <end position="134"/>
    </location>
</feature>
<evidence type="ECO:0000256" key="1">
    <source>
        <dbReference type="SAM" id="MobiDB-lite"/>
    </source>
</evidence>
<keyword evidence="3" id="KW-1185">Reference proteome</keyword>
<feature type="compositionally biased region" description="Basic residues" evidence="1">
    <location>
        <begin position="81"/>
        <end position="96"/>
    </location>
</feature>
<feature type="compositionally biased region" description="Polar residues" evidence="1">
    <location>
        <begin position="1"/>
        <end position="17"/>
    </location>
</feature>
<comment type="caution">
    <text evidence="2">The sequence shown here is derived from an EMBL/GenBank/DDBJ whole genome shotgun (WGS) entry which is preliminary data.</text>
</comment>
<name>A0AAD6CUC3_9EURO</name>